<evidence type="ECO:0000313" key="1">
    <source>
        <dbReference type="EMBL" id="KAJ9099990.1"/>
    </source>
</evidence>
<keyword evidence="2" id="KW-1185">Reference proteome</keyword>
<comment type="caution">
    <text evidence="1">The sequence shown here is derived from an EMBL/GenBank/DDBJ whole genome shotgun (WGS) entry which is preliminary data.</text>
</comment>
<gene>
    <name evidence="1" type="ORF">QFC19_005807</name>
</gene>
<accession>A0ACC2VM68</accession>
<organism evidence="1 2">
    <name type="scientific">Naganishia cerealis</name>
    <dbReference type="NCBI Taxonomy" id="610337"/>
    <lineage>
        <taxon>Eukaryota</taxon>
        <taxon>Fungi</taxon>
        <taxon>Dikarya</taxon>
        <taxon>Basidiomycota</taxon>
        <taxon>Agaricomycotina</taxon>
        <taxon>Tremellomycetes</taxon>
        <taxon>Filobasidiales</taxon>
        <taxon>Filobasidiaceae</taxon>
        <taxon>Naganishia</taxon>
    </lineage>
</organism>
<protein>
    <submittedName>
        <fullName evidence="1">Uncharacterized protein</fullName>
    </submittedName>
</protein>
<name>A0ACC2VM68_9TREE</name>
<reference evidence="1" key="1">
    <citation type="submission" date="2023-04" db="EMBL/GenBank/DDBJ databases">
        <title>Draft Genome sequencing of Naganishia species isolated from polar environments using Oxford Nanopore Technology.</title>
        <authorList>
            <person name="Leo P."/>
            <person name="Venkateswaran K."/>
        </authorList>
    </citation>
    <scope>NUCLEOTIDE SEQUENCE</scope>
    <source>
        <strain evidence="1">MNA-CCFEE 5261</strain>
    </source>
</reference>
<evidence type="ECO:0000313" key="2">
    <source>
        <dbReference type="Proteomes" id="UP001241377"/>
    </source>
</evidence>
<proteinExistence type="predicted"/>
<dbReference type="EMBL" id="JASBWR010000067">
    <property type="protein sequence ID" value="KAJ9099990.1"/>
    <property type="molecule type" value="Genomic_DNA"/>
</dbReference>
<sequence>MNQTAHCTRFAEILQAYKTAHPSPEQAIDQQDGLAAQWREATLSEFNQEENADLQEAYWLQAQTWHILAVLSQQRLGSQETGNAPEELVKQNPHVLPAKLVDCIIDNDSQLREWIAIKRVLEDVNPMRTSTSSGATFRSAYLPDTYKEIERLQRLHGASATTFNYDAASGAGIAMSLDLDSNLRETGVHGAGSWVRTDAPKRENALSAIYLSLRKGDFAEAEELCRKSGEAWRVASIRGGQYWGYDESGDIAGSSDLQLKGNLHRDLWKKACLAIASNTLRGYWHERFQFSTNQNAVAFEGDLKQVFGRIEKIDRDDVSSQAQDPYQRIQQAIILGEEEDLVKQFANRLDVLQEMDESYAILLTSFLVHFVLFRRFTAQDVEIEVANAVIQAYIQALQSCQMGQLVAIYAAELCEGTAEDSYAGFLRAMSKHATRKERRGALLRAQEQGLNVRAIAYAVIKPLISIIEYKSKRRVSQSSSRRSEPSAQADEDEIIRSLEWLTFVEDTYPDALHVANIYICWMFNNDNVNAVVKLKQALPADLLAICAARQQMISDDQAMDQDVGADAEGNDARIEQNMVELKFHMALEKTVEALDEAEDQWAAGPSACLPG</sequence>
<dbReference type="Proteomes" id="UP001241377">
    <property type="component" value="Unassembled WGS sequence"/>
</dbReference>